<feature type="transmembrane region" description="Helical" evidence="1">
    <location>
        <begin position="70"/>
        <end position="89"/>
    </location>
</feature>
<organism evidence="2 3">
    <name type="scientific">Levilactobacillus brevis</name>
    <name type="common">Lactobacillus brevis</name>
    <dbReference type="NCBI Taxonomy" id="1580"/>
    <lineage>
        <taxon>Bacteria</taxon>
        <taxon>Bacillati</taxon>
        <taxon>Bacillota</taxon>
        <taxon>Bacilli</taxon>
        <taxon>Lactobacillales</taxon>
        <taxon>Lactobacillaceae</taxon>
        <taxon>Levilactobacillus</taxon>
    </lineage>
</organism>
<dbReference type="RefSeq" id="WP_110139877.1">
    <property type="nucleotide sequence ID" value="NZ_CP021456.1"/>
</dbReference>
<keyword evidence="1" id="KW-1133">Transmembrane helix</keyword>
<keyword evidence="1" id="KW-0472">Membrane</keyword>
<evidence type="ECO:0000313" key="3">
    <source>
        <dbReference type="Proteomes" id="UP000785759"/>
    </source>
</evidence>
<feature type="transmembrane region" description="Helical" evidence="1">
    <location>
        <begin position="28"/>
        <end position="50"/>
    </location>
</feature>
<gene>
    <name evidence="2" type="ORF">DIS17_03160</name>
</gene>
<protein>
    <submittedName>
        <fullName evidence="2">Uncharacterized protein</fullName>
    </submittedName>
</protein>
<name>A0AAJ5FL20_LEVBR</name>
<reference evidence="2" key="1">
    <citation type="submission" date="2018-05" db="EMBL/GenBank/DDBJ databases">
        <title>Genome Comparison of Lactic Acid Bacteria Isolated from non-Wheat Sourdough.</title>
        <authorList>
            <person name="Rice T."/>
            <person name="Axel C."/>
            <person name="Lynch K.M."/>
            <person name="Benz C."/>
            <person name="Arendt E.K."/>
            <person name="Coffey A."/>
        </authorList>
    </citation>
    <scope>NUCLEOTIDE SEQUENCE</scope>
    <source>
        <strain evidence="2">TR055</strain>
    </source>
</reference>
<proteinExistence type="predicted"/>
<dbReference type="EMBL" id="QFDK01000003">
    <property type="protein sequence ID" value="TOZ04957.1"/>
    <property type="molecule type" value="Genomic_DNA"/>
</dbReference>
<dbReference type="Proteomes" id="UP000785759">
    <property type="component" value="Unassembled WGS sequence"/>
</dbReference>
<dbReference type="AlphaFoldDB" id="A0AAJ5FL20"/>
<evidence type="ECO:0000256" key="1">
    <source>
        <dbReference type="SAM" id="Phobius"/>
    </source>
</evidence>
<keyword evidence="1" id="KW-0812">Transmembrane</keyword>
<sequence>MRRVARCLLNYRKKWLDKNKVDKVETMMIFLMVILFVFMIISATNCFYVGHAIWHSRLFSHLFVDGDGKFNWIGITSILAIISLTFNAWDRRRQFKADLVSKSRITWIENVRVATADLIYLCNQLWAAQLKGKKTIPESYQNEKILILKQVELLTLYFGPDQETSERLSFTALYQIQFYKDIYDRWNREDINRHYKKIEEEKNRNQEIIDNSLMSEITNKGKNRIIDSWLSEISELVIDSGYGVKNSKLSKYDDERLALYKLDRAYAELQSLSKVVSVYLKVEWNRAKTGN</sequence>
<comment type="caution">
    <text evidence="2">The sequence shown here is derived from an EMBL/GenBank/DDBJ whole genome shotgun (WGS) entry which is preliminary data.</text>
</comment>
<accession>A0AAJ5FL20</accession>
<evidence type="ECO:0000313" key="2">
    <source>
        <dbReference type="EMBL" id="TOZ04957.1"/>
    </source>
</evidence>